<dbReference type="SUPFAM" id="SSF55594">
    <property type="entry name" value="HPr-like"/>
    <property type="match status" value="1"/>
</dbReference>
<dbReference type="SUPFAM" id="SSF51621">
    <property type="entry name" value="Phosphoenolpyruvate/pyruvate domain"/>
    <property type="match status" value="1"/>
</dbReference>
<dbReference type="InterPro" id="IPR050499">
    <property type="entry name" value="PEP-utilizing_PTS_enzyme"/>
</dbReference>
<dbReference type="PROSITE" id="PS51350">
    <property type="entry name" value="PTS_HPR_DOM"/>
    <property type="match status" value="1"/>
</dbReference>
<dbReference type="SUPFAM" id="SSF47831">
    <property type="entry name" value="Enzyme I of the PEP:sugar phosphotransferase system HPr-binding (sub)domain"/>
    <property type="match status" value="1"/>
</dbReference>
<dbReference type="Gene3D" id="2.70.70.10">
    <property type="entry name" value="Glucose Permease (Domain IIA)"/>
    <property type="match status" value="1"/>
</dbReference>
<dbReference type="InterPro" id="IPR000121">
    <property type="entry name" value="PEP_util_C"/>
</dbReference>
<keyword evidence="9 16" id="KW-0808">Transferase</keyword>
<dbReference type="PANTHER" id="PTHR46244">
    <property type="entry name" value="PHOSPHOENOLPYRUVATE-PROTEIN PHOSPHOTRANSFERASE"/>
    <property type="match status" value="1"/>
</dbReference>
<dbReference type="Gene3D" id="3.50.30.10">
    <property type="entry name" value="Phosphohistidine domain"/>
    <property type="match status" value="1"/>
</dbReference>
<evidence type="ECO:0000256" key="11">
    <source>
        <dbReference type="ARBA" id="ARBA00022723"/>
    </source>
</evidence>
<protein>
    <recommendedName>
        <fullName evidence="5">phosphoenolpyruvate--protein phosphotransferase</fullName>
        <ecNumber evidence="5">2.7.3.9</ecNumber>
    </recommendedName>
</protein>
<dbReference type="InterPro" id="IPR008279">
    <property type="entry name" value="PEP-util_enz_mobile_dom"/>
</dbReference>
<organism evidence="16 17">
    <name type="scientific">Occallatibacter riparius</name>
    <dbReference type="NCBI Taxonomy" id="1002689"/>
    <lineage>
        <taxon>Bacteria</taxon>
        <taxon>Pseudomonadati</taxon>
        <taxon>Acidobacteriota</taxon>
        <taxon>Terriglobia</taxon>
        <taxon>Terriglobales</taxon>
        <taxon>Acidobacteriaceae</taxon>
        <taxon>Occallatibacter</taxon>
    </lineage>
</organism>
<dbReference type="Proteomes" id="UP001059380">
    <property type="component" value="Chromosome"/>
</dbReference>
<accession>A0A9J7BKD4</accession>
<dbReference type="EC" id="2.7.3.9" evidence="5"/>
<keyword evidence="13" id="KW-0460">Magnesium</keyword>
<dbReference type="GO" id="GO:0016301">
    <property type="term" value="F:kinase activity"/>
    <property type="evidence" value="ECO:0007669"/>
    <property type="project" value="UniProtKB-KW"/>
</dbReference>
<dbReference type="InterPro" id="IPR015813">
    <property type="entry name" value="Pyrv/PenolPyrv_kinase-like_dom"/>
</dbReference>
<dbReference type="InterPro" id="IPR035895">
    <property type="entry name" value="HPr-like_sf"/>
</dbReference>
<dbReference type="InterPro" id="IPR001020">
    <property type="entry name" value="PTS_HPr_His_P_site"/>
</dbReference>
<keyword evidence="10" id="KW-0598">Phosphotransferase system</keyword>
<dbReference type="Pfam" id="PF00358">
    <property type="entry name" value="PTS_EIIA_1"/>
    <property type="match status" value="1"/>
</dbReference>
<dbReference type="InterPro" id="IPR008731">
    <property type="entry name" value="PTS_EIN"/>
</dbReference>
<feature type="domain" description="PTS EIIA type-1" evidence="14">
    <location>
        <begin position="22"/>
        <end position="126"/>
    </location>
</feature>
<evidence type="ECO:0000256" key="5">
    <source>
        <dbReference type="ARBA" id="ARBA00012232"/>
    </source>
</evidence>
<keyword evidence="8" id="KW-0762">Sugar transport</keyword>
<dbReference type="NCBIfam" id="TIGR00830">
    <property type="entry name" value="PTBA"/>
    <property type="match status" value="1"/>
</dbReference>
<dbReference type="InterPro" id="IPR000032">
    <property type="entry name" value="HPr-like"/>
</dbReference>
<dbReference type="RefSeq" id="WP_260792630.1">
    <property type="nucleotide sequence ID" value="NZ_CP093313.1"/>
</dbReference>
<evidence type="ECO:0000256" key="3">
    <source>
        <dbReference type="ARBA" id="ARBA00004496"/>
    </source>
</evidence>
<dbReference type="PANTHER" id="PTHR46244:SF6">
    <property type="entry name" value="PHOSPHOENOLPYRUVATE-PROTEIN PHOSPHOTRANSFERASE"/>
    <property type="match status" value="1"/>
</dbReference>
<dbReference type="InterPro" id="IPR006318">
    <property type="entry name" value="PTS_EI-like"/>
</dbReference>
<dbReference type="GO" id="GO:0009401">
    <property type="term" value="P:phosphoenolpyruvate-dependent sugar phosphotransferase system"/>
    <property type="evidence" value="ECO:0007669"/>
    <property type="project" value="UniProtKB-KW"/>
</dbReference>
<evidence type="ECO:0000259" key="14">
    <source>
        <dbReference type="PROSITE" id="PS51093"/>
    </source>
</evidence>
<evidence type="ECO:0000313" key="17">
    <source>
        <dbReference type="Proteomes" id="UP001059380"/>
    </source>
</evidence>
<evidence type="ECO:0000256" key="12">
    <source>
        <dbReference type="ARBA" id="ARBA00022777"/>
    </source>
</evidence>
<dbReference type="CDD" id="cd00367">
    <property type="entry name" value="PTS-HPr_like"/>
    <property type="match status" value="1"/>
</dbReference>
<dbReference type="SUPFAM" id="SSF52009">
    <property type="entry name" value="Phosphohistidine domain"/>
    <property type="match status" value="1"/>
</dbReference>
<evidence type="ECO:0000256" key="9">
    <source>
        <dbReference type="ARBA" id="ARBA00022679"/>
    </source>
</evidence>
<keyword evidence="6" id="KW-0813">Transport</keyword>
<dbReference type="Gene3D" id="3.30.1340.10">
    <property type="entry name" value="HPr-like"/>
    <property type="match status" value="1"/>
</dbReference>
<evidence type="ECO:0000256" key="4">
    <source>
        <dbReference type="ARBA" id="ARBA00007837"/>
    </source>
</evidence>
<dbReference type="GO" id="GO:0008965">
    <property type="term" value="F:phosphoenolpyruvate-protein phosphotransferase activity"/>
    <property type="evidence" value="ECO:0007669"/>
    <property type="project" value="UniProtKB-EC"/>
</dbReference>
<dbReference type="PRINTS" id="PR00107">
    <property type="entry name" value="PHOSPHOCPHPR"/>
</dbReference>
<comment type="catalytic activity">
    <reaction evidence="1">
        <text>L-histidyl-[protein] + phosphoenolpyruvate = N(pros)-phospho-L-histidyl-[protein] + pyruvate</text>
        <dbReference type="Rhea" id="RHEA:23880"/>
        <dbReference type="Rhea" id="RHEA-COMP:9745"/>
        <dbReference type="Rhea" id="RHEA-COMP:9746"/>
        <dbReference type="ChEBI" id="CHEBI:15361"/>
        <dbReference type="ChEBI" id="CHEBI:29979"/>
        <dbReference type="ChEBI" id="CHEBI:58702"/>
        <dbReference type="ChEBI" id="CHEBI:64837"/>
        <dbReference type="EC" id="2.7.3.9"/>
    </reaction>
</comment>
<dbReference type="InterPro" id="IPR023151">
    <property type="entry name" value="PEP_util_CS"/>
</dbReference>
<keyword evidence="12" id="KW-0418">Kinase</keyword>
<dbReference type="KEGG" id="orp:MOP44_22335"/>
<dbReference type="NCBIfam" id="TIGR01003">
    <property type="entry name" value="PTS_HPr_family"/>
    <property type="match status" value="1"/>
</dbReference>
<dbReference type="InterPro" id="IPR036618">
    <property type="entry name" value="PtsI_HPr-bd_sf"/>
</dbReference>
<dbReference type="Gene3D" id="3.20.20.60">
    <property type="entry name" value="Phosphoenolpyruvate-binding domains"/>
    <property type="match status" value="1"/>
</dbReference>
<dbReference type="InterPro" id="IPR001127">
    <property type="entry name" value="PTS_EIIA_1_perm"/>
</dbReference>
<dbReference type="PROSITE" id="PS00369">
    <property type="entry name" value="PTS_HPR_HIS"/>
    <property type="match status" value="1"/>
</dbReference>
<evidence type="ECO:0000256" key="7">
    <source>
        <dbReference type="ARBA" id="ARBA00022490"/>
    </source>
</evidence>
<dbReference type="NCBIfam" id="TIGR01417">
    <property type="entry name" value="PTS_I_fam"/>
    <property type="match status" value="1"/>
</dbReference>
<comment type="cofactor">
    <cofactor evidence="2">
        <name>Mg(2+)</name>
        <dbReference type="ChEBI" id="CHEBI:18420"/>
    </cofactor>
</comment>
<evidence type="ECO:0000259" key="15">
    <source>
        <dbReference type="PROSITE" id="PS51350"/>
    </source>
</evidence>
<gene>
    <name evidence="16" type="primary">ptsP</name>
    <name evidence="16" type="ORF">MOP44_22335</name>
</gene>
<dbReference type="AlphaFoldDB" id="A0A9J7BKD4"/>
<dbReference type="EMBL" id="CP093313">
    <property type="protein sequence ID" value="UWZ83296.1"/>
    <property type="molecule type" value="Genomic_DNA"/>
</dbReference>
<dbReference type="Pfam" id="PF00381">
    <property type="entry name" value="PTS-HPr"/>
    <property type="match status" value="1"/>
</dbReference>
<dbReference type="Pfam" id="PF05524">
    <property type="entry name" value="PEP-utilisers_N"/>
    <property type="match status" value="1"/>
</dbReference>
<dbReference type="Pfam" id="PF00391">
    <property type="entry name" value="PEP-utilizers"/>
    <property type="match status" value="1"/>
</dbReference>
<keyword evidence="11" id="KW-0479">Metal-binding</keyword>
<dbReference type="InterPro" id="IPR040442">
    <property type="entry name" value="Pyrv_kinase-like_dom_sf"/>
</dbReference>
<dbReference type="Pfam" id="PF02896">
    <property type="entry name" value="PEP-utilizers_C"/>
    <property type="match status" value="1"/>
</dbReference>
<proteinExistence type="inferred from homology"/>
<evidence type="ECO:0000256" key="1">
    <source>
        <dbReference type="ARBA" id="ARBA00000683"/>
    </source>
</evidence>
<dbReference type="InterPro" id="IPR036637">
    <property type="entry name" value="Phosphohistidine_dom_sf"/>
</dbReference>
<dbReference type="PROSITE" id="PS00371">
    <property type="entry name" value="PTS_EIIA_TYPE_1_HIS"/>
    <property type="match status" value="1"/>
</dbReference>
<name>A0A9J7BKD4_9BACT</name>
<dbReference type="PROSITE" id="PS51093">
    <property type="entry name" value="PTS_EIIA_TYPE_1"/>
    <property type="match status" value="1"/>
</dbReference>
<dbReference type="SUPFAM" id="SSF51261">
    <property type="entry name" value="Duplicated hybrid motif"/>
    <property type="match status" value="1"/>
</dbReference>
<evidence type="ECO:0000256" key="2">
    <source>
        <dbReference type="ARBA" id="ARBA00001946"/>
    </source>
</evidence>
<dbReference type="GO" id="GO:0046872">
    <property type="term" value="F:metal ion binding"/>
    <property type="evidence" value="ECO:0007669"/>
    <property type="project" value="UniProtKB-KW"/>
</dbReference>
<evidence type="ECO:0000256" key="13">
    <source>
        <dbReference type="ARBA" id="ARBA00022842"/>
    </source>
</evidence>
<evidence type="ECO:0000256" key="6">
    <source>
        <dbReference type="ARBA" id="ARBA00022448"/>
    </source>
</evidence>
<keyword evidence="7" id="KW-0963">Cytoplasm</keyword>
<dbReference type="InterPro" id="IPR011055">
    <property type="entry name" value="Dup_hybrid_motif"/>
</dbReference>
<evidence type="ECO:0000256" key="8">
    <source>
        <dbReference type="ARBA" id="ARBA00022597"/>
    </source>
</evidence>
<dbReference type="Gene3D" id="1.10.274.10">
    <property type="entry name" value="PtsI, HPr-binding domain"/>
    <property type="match status" value="1"/>
</dbReference>
<reference evidence="16" key="1">
    <citation type="submission" date="2021-04" db="EMBL/GenBank/DDBJ databases">
        <title>Phylogenetic analysis of Acidobacteriaceae.</title>
        <authorList>
            <person name="Qiu L."/>
            <person name="Zhang Q."/>
        </authorList>
    </citation>
    <scope>NUCLEOTIDE SEQUENCE</scope>
    <source>
        <strain evidence="16">DSM 25168</strain>
    </source>
</reference>
<dbReference type="PRINTS" id="PR01736">
    <property type="entry name" value="PHPHTRNFRASE"/>
</dbReference>
<comment type="subcellular location">
    <subcellularLocation>
        <location evidence="3">Cytoplasm</location>
    </subcellularLocation>
</comment>
<evidence type="ECO:0000313" key="16">
    <source>
        <dbReference type="EMBL" id="UWZ83296.1"/>
    </source>
</evidence>
<keyword evidence="17" id="KW-1185">Reference proteome</keyword>
<sequence length="852" mass="89210">MAQIRIISPLSGQAWPLERVPDPVFAQKMVGDGLSIDPVNNVLLAACDGEILSVHAAGHAVTLRTPEGLELIMHVGIDTVTLKGEGFMPRVKAGDRVSTGAPLIEFDLDYLATHAKSLLTQIVVANSDRVTAWERASGIVTAGKDTLFTVTFAAEETTAATNGAKTVTSEAILIPNRTGLHARPAAVLANLAKSFQSAIKLQLGDRSANARSVTAIMALEVSHGAKVQVIATGADAATAVEKLAEVLAQGCGDEGCTPAPAPATTTVSAAAAPPARRKSTDPDLLVGVSASPGLAVGEVFQVRRMEIEVQEAGAGVDIERHRLENAIATAQAQLSALRASLHAKADPAKAAIFAAHEELLSDPDLLEIAESAIAKGKSAAFGWKKAVTTHADRLAALRNELLAQRANDLRDVGLRVLALITGTEVREPQYPANAILIAEDLTPSDTATLDRSRVVGFCTTRGGATSHVAILARSLGIPALAGVEPAALDVPNGTPAILDASIGTLRLRASAEQISRVRTAQQAAEERRKANQEHALEPAVTTDGMRMEILGNIGGVRDAAQIAKLGGEGVGLLRSEFLFMERSDAPSEEEQFAMYKAVAEAIGPGHPIIIRTLDVGGDKPLPYLPIPKEDNPFLGERGIRVCLDRPEILRTQLRAILRAAAFGDISVMFPMITTLEELRDAKAILVEEAANLNLPPVPAGIMVEVPATAVMAAQFAREADFFSIGTNDLTQYALAMDRGHPKLAPKVDGLNPAILKLIGHTVNGARSAGKRVGVCGGIATDASAVPLLIGLGVDELSVSLPAIPAVKAQIRTLSMDACRKLAEAALAAESADDVRALVRNAEREPSMTGAEA</sequence>
<dbReference type="FunFam" id="2.70.70.10:FF:000001">
    <property type="entry name" value="PTS system glucose-specific IIA component"/>
    <property type="match status" value="1"/>
</dbReference>
<evidence type="ECO:0000256" key="10">
    <source>
        <dbReference type="ARBA" id="ARBA00022683"/>
    </source>
</evidence>
<feature type="domain" description="HPr" evidence="15">
    <location>
        <begin position="166"/>
        <end position="254"/>
    </location>
</feature>
<dbReference type="GO" id="GO:0005737">
    <property type="term" value="C:cytoplasm"/>
    <property type="evidence" value="ECO:0007669"/>
    <property type="project" value="UniProtKB-SubCell"/>
</dbReference>
<comment type="similarity">
    <text evidence="4">Belongs to the PEP-utilizing enzyme family.</text>
</comment>
<dbReference type="PROSITE" id="PS00742">
    <property type="entry name" value="PEP_ENZYMES_2"/>
    <property type="match status" value="1"/>
</dbReference>